<reference evidence="2 3" key="1">
    <citation type="journal article" date="2014" name="Syst. Appl. Microbiol.">
        <title>Complete genomes of freshwater sulfur oxidizers Sulfuricella denitrificans skB26 and Sulfuritalea hydrogenivorans sk43H: genetic insights into the sulfur oxidation pathway of betaproteobacteria.</title>
        <authorList>
            <person name="Watanabe T."/>
            <person name="Kojima H."/>
            <person name="Fukui M."/>
        </authorList>
    </citation>
    <scope>NUCLEOTIDE SEQUENCE [LARGE SCALE GENOMIC DNA]</scope>
    <source>
        <strain evidence="2">DSM22779</strain>
    </source>
</reference>
<keyword evidence="1" id="KW-1133">Transmembrane helix</keyword>
<feature type="transmembrane region" description="Helical" evidence="1">
    <location>
        <begin position="150"/>
        <end position="171"/>
    </location>
</feature>
<gene>
    <name evidence="2" type="ORF">SUTH_01624</name>
</gene>
<dbReference type="RefSeq" id="WP_052473452.1">
    <property type="nucleotide sequence ID" value="NZ_AP012547.1"/>
</dbReference>
<accession>W0SEQ2</accession>
<keyword evidence="1" id="KW-0472">Membrane</keyword>
<name>W0SEQ2_9PROT</name>
<dbReference type="Gene3D" id="1.20.1630.10">
    <property type="entry name" value="Formate dehydrogenase/DMSO reductase domain"/>
    <property type="match status" value="1"/>
</dbReference>
<dbReference type="STRING" id="1223802.SUTH_01624"/>
<keyword evidence="3" id="KW-1185">Reference proteome</keyword>
<protein>
    <submittedName>
        <fullName evidence="2">Phenylacetyl-CoA acceptor oxidoreductase</fullName>
    </submittedName>
</protein>
<dbReference type="EMBL" id="AP012547">
    <property type="protein sequence ID" value="BAO29417.1"/>
    <property type="molecule type" value="Genomic_DNA"/>
</dbReference>
<feature type="transmembrane region" description="Helical" evidence="1">
    <location>
        <begin position="245"/>
        <end position="262"/>
    </location>
</feature>
<dbReference type="Proteomes" id="UP000031637">
    <property type="component" value="Chromosome"/>
</dbReference>
<feature type="transmembrane region" description="Helical" evidence="1">
    <location>
        <begin position="24"/>
        <end position="43"/>
    </location>
</feature>
<keyword evidence="1" id="KW-0812">Transmembrane</keyword>
<feature type="transmembrane region" description="Helical" evidence="1">
    <location>
        <begin position="118"/>
        <end position="138"/>
    </location>
</feature>
<dbReference type="AlphaFoldDB" id="W0SEQ2"/>
<dbReference type="HOGENOM" id="CLU_965243_0_0_4"/>
<dbReference type="GO" id="GO:0019645">
    <property type="term" value="P:anaerobic electron transport chain"/>
    <property type="evidence" value="ECO:0007669"/>
    <property type="project" value="InterPro"/>
</dbReference>
<evidence type="ECO:0000313" key="3">
    <source>
        <dbReference type="Proteomes" id="UP000031637"/>
    </source>
</evidence>
<proteinExistence type="predicted"/>
<dbReference type="GO" id="GO:0016020">
    <property type="term" value="C:membrane"/>
    <property type="evidence" value="ECO:0007669"/>
    <property type="project" value="InterPro"/>
</dbReference>
<feature type="transmembrane region" description="Helical" evidence="1">
    <location>
        <begin position="94"/>
        <end position="112"/>
    </location>
</feature>
<feature type="transmembrane region" description="Helical" evidence="1">
    <location>
        <begin position="49"/>
        <end position="73"/>
    </location>
</feature>
<dbReference type="KEGG" id="shd:SUTH_01624"/>
<dbReference type="InterPro" id="IPR007059">
    <property type="entry name" value="DmsC"/>
</dbReference>
<dbReference type="Pfam" id="PF04976">
    <property type="entry name" value="DmsC"/>
    <property type="match status" value="1"/>
</dbReference>
<organism evidence="2 3">
    <name type="scientific">Sulfuritalea hydrogenivorans sk43H</name>
    <dbReference type="NCBI Taxonomy" id="1223802"/>
    <lineage>
        <taxon>Bacteria</taxon>
        <taxon>Pseudomonadati</taxon>
        <taxon>Pseudomonadota</taxon>
        <taxon>Betaproteobacteria</taxon>
        <taxon>Nitrosomonadales</taxon>
        <taxon>Sterolibacteriaceae</taxon>
        <taxon>Sulfuritalea</taxon>
    </lineage>
</organism>
<feature type="transmembrane region" description="Helical" evidence="1">
    <location>
        <begin position="214"/>
        <end position="239"/>
    </location>
</feature>
<dbReference type="OrthoDB" id="9180603at2"/>
<sequence>MKISALRAAELAAPKQQRNWDWRAAANFICGGAGGGLLFWAAFAGLDPVALRVAVLLGLALIAGGLTCVWFEIGRPWRALNVYRHIATSWMTREAVVALLVFAAGGLALLTANALPALFAGVLGLGFLYSQARILAANKGIPAWRNRRSIPLMVATGLAEGAGFLACVLSLTSAGAGLPMLVGLIVLIGARALFWHRYLGALVADGAPDATLKVLGGIAARLAVFGHILPALFVMAAVAGMPGRGGLVFVAGIMAVAGGWFLKFTLVRRAAYTQGLALQHMPMRGQGAAGAAAKPGWKAMPGAKAG</sequence>
<evidence type="ECO:0000256" key="1">
    <source>
        <dbReference type="SAM" id="Phobius"/>
    </source>
</evidence>
<feature type="transmembrane region" description="Helical" evidence="1">
    <location>
        <begin position="177"/>
        <end position="194"/>
    </location>
</feature>
<evidence type="ECO:0000313" key="2">
    <source>
        <dbReference type="EMBL" id="BAO29417.1"/>
    </source>
</evidence>